<dbReference type="AlphaFoldDB" id="A0A4R2H153"/>
<dbReference type="OrthoDB" id="5149475at2"/>
<feature type="signal peptide" evidence="1">
    <location>
        <begin position="1"/>
        <end position="26"/>
    </location>
</feature>
<name>A0A4R2H153_9ACTN</name>
<keyword evidence="1" id="KW-0732">Signal</keyword>
<gene>
    <name evidence="2" type="ORF">EV652_11693</name>
</gene>
<feature type="chain" id="PRO_5020196332" description="Lysophospholipase L1-like esterase" evidence="1">
    <location>
        <begin position="27"/>
        <end position="229"/>
    </location>
</feature>
<comment type="caution">
    <text evidence="2">The sequence shown here is derived from an EMBL/GenBank/DDBJ whole genome shotgun (WGS) entry which is preliminary data.</text>
</comment>
<evidence type="ECO:0000313" key="2">
    <source>
        <dbReference type="EMBL" id="TCO18065.1"/>
    </source>
</evidence>
<proteinExistence type="predicted"/>
<evidence type="ECO:0000313" key="3">
    <source>
        <dbReference type="Proteomes" id="UP000294508"/>
    </source>
</evidence>
<dbReference type="SUPFAM" id="SSF52266">
    <property type="entry name" value="SGNH hydrolase"/>
    <property type="match status" value="1"/>
</dbReference>
<evidence type="ECO:0000256" key="1">
    <source>
        <dbReference type="SAM" id="SignalP"/>
    </source>
</evidence>
<accession>A0A4R2H153</accession>
<protein>
    <recommendedName>
        <fullName evidence="4">Lysophospholipase L1-like esterase</fullName>
    </recommendedName>
</protein>
<dbReference type="Proteomes" id="UP000294508">
    <property type="component" value="Unassembled WGS sequence"/>
</dbReference>
<dbReference type="InterPro" id="IPR036514">
    <property type="entry name" value="SGNH_hydro_sf"/>
</dbReference>
<dbReference type="Gene3D" id="3.40.50.1110">
    <property type="entry name" value="SGNH hydrolase"/>
    <property type="match status" value="1"/>
</dbReference>
<reference evidence="2 3" key="1">
    <citation type="journal article" date="2015" name="Stand. Genomic Sci.">
        <title>Genomic Encyclopedia of Bacterial and Archaeal Type Strains, Phase III: the genomes of soil and plant-associated and newly described type strains.</title>
        <authorList>
            <person name="Whitman W.B."/>
            <person name="Woyke T."/>
            <person name="Klenk H.P."/>
            <person name="Zhou Y."/>
            <person name="Lilburn T.G."/>
            <person name="Beck B.J."/>
            <person name="De Vos P."/>
            <person name="Vandamme P."/>
            <person name="Eisen J.A."/>
            <person name="Garrity G."/>
            <person name="Hugenholtz P."/>
            <person name="Kyrpides N.C."/>
        </authorList>
    </citation>
    <scope>NUCLEOTIDE SEQUENCE [LARGE SCALE GENOMIC DNA]</scope>
    <source>
        <strain evidence="2 3">VKM Ac-2572</strain>
    </source>
</reference>
<evidence type="ECO:0008006" key="4">
    <source>
        <dbReference type="Google" id="ProtNLM"/>
    </source>
</evidence>
<dbReference type="RefSeq" id="WP_132214003.1">
    <property type="nucleotide sequence ID" value="NZ_SLWN01000016.1"/>
</dbReference>
<dbReference type="EMBL" id="SLWN01000016">
    <property type="protein sequence ID" value="TCO18065.1"/>
    <property type="molecule type" value="Genomic_DNA"/>
</dbReference>
<organism evidence="2 3">
    <name type="scientific">Kribbella steppae</name>
    <dbReference type="NCBI Taxonomy" id="2512223"/>
    <lineage>
        <taxon>Bacteria</taxon>
        <taxon>Bacillati</taxon>
        <taxon>Actinomycetota</taxon>
        <taxon>Actinomycetes</taxon>
        <taxon>Propionibacteriales</taxon>
        <taxon>Kribbellaceae</taxon>
        <taxon>Kribbella</taxon>
    </lineage>
</organism>
<dbReference type="CDD" id="cd00229">
    <property type="entry name" value="SGNH_hydrolase"/>
    <property type="match status" value="1"/>
</dbReference>
<sequence length="229" mass="24729">MKHARILATAATAVALFVGTSVPAQADFGSGTLGNWQAMSHGIVGSWSTADVGVVGDSITTRCYRSLGTLVARQGETLAVNYWSGRPTAPTVDWILAQPRLPRVLVVQSGSNDIFDPRPVSAQVARLKARLPAGTILLWVDVQVSRTRYPAAVQLADQRNSMWVNNQLRENLPKAQIIPWSWWLASNPGRIGYYLQDGVHPWTVAGSGHGDGCAFWAVVMMTVVGPAIQ</sequence>
<keyword evidence="3" id="KW-1185">Reference proteome</keyword>